<feature type="signal peptide" evidence="1">
    <location>
        <begin position="1"/>
        <end position="35"/>
    </location>
</feature>
<dbReference type="InterPro" id="IPR003431">
    <property type="entry name" value="B-propeller_Phytase"/>
</dbReference>
<dbReference type="EC" id="3.1.3.8" evidence="3"/>
<proteinExistence type="predicted"/>
<keyword evidence="3" id="KW-0378">Hydrolase</keyword>
<dbReference type="GO" id="GO:0016158">
    <property type="term" value="F:inositol hexakisphosphate 3-phosphatase activity"/>
    <property type="evidence" value="ECO:0007669"/>
    <property type="project" value="UniProtKB-EC"/>
</dbReference>
<dbReference type="Proteomes" id="UP000077381">
    <property type="component" value="Unassembled WGS sequence"/>
</dbReference>
<dbReference type="InterPro" id="IPR011042">
    <property type="entry name" value="6-blade_b-propeller_TolB-like"/>
</dbReference>
<name>A0A177HQN2_9ACTN</name>
<keyword evidence="1" id="KW-0732">Signal</keyword>
<evidence type="ECO:0000256" key="1">
    <source>
        <dbReference type="SAM" id="SignalP"/>
    </source>
</evidence>
<reference evidence="3 4" key="1">
    <citation type="submission" date="2015-12" db="EMBL/GenBank/DDBJ databases">
        <title>Genome sequence of Streptomyces sp. G25.</title>
        <authorList>
            <person name="Poehlein A."/>
            <person name="Roettig A."/>
            <person name="Hiessl S."/>
            <person name="Hauschild P."/>
            <person name="Schauer J."/>
            <person name="Madkour M.H."/>
            <person name="Al-Ansari A.M."/>
            <person name="Almakishah N.H."/>
            <person name="Steinbuechel A."/>
            <person name="Daniel R."/>
        </authorList>
    </citation>
    <scope>NUCLEOTIDE SEQUENCE [LARGE SCALE GENOMIC DNA]</scope>
    <source>
        <strain evidence="4">G25(2015)</strain>
    </source>
</reference>
<dbReference type="PROSITE" id="PS51662">
    <property type="entry name" value="BP_PHYTASE"/>
    <property type="match status" value="1"/>
</dbReference>
<evidence type="ECO:0000259" key="2">
    <source>
        <dbReference type="PROSITE" id="PS51662"/>
    </source>
</evidence>
<accession>A0A177HQN2</accession>
<feature type="domain" description="BPP" evidence="2">
    <location>
        <begin position="34"/>
        <end position="438"/>
    </location>
</feature>
<feature type="chain" id="PRO_5008063086" evidence="1">
    <location>
        <begin position="36"/>
        <end position="457"/>
    </location>
</feature>
<sequence length="457" mass="48295">MAAPRVSASSRFGRPRTLAALAALLLAGSAPAAFAVSVPAPVATTASVESPAVYDDEAGGDADADDPAVWVDPADPARSIVIGTLKNAGLDVYGLNGQRLQHIAAPAAPSEDAEPGRFNNVDVVYGFELAGKKTDLALVSDRGRDRIRIYAIDPKAVSEGRPPLTDVTAAGVAPVFSASETAVDEQRTAYGLAAYVEDGNVYVVVSRRSETRLKLLKLTASNGKVGYATEDTIDMPGSFTLPNGQQWTPCADPGDRAQFEGMAVDQEKHVLYAAQEDVGLWRIPLDDAEFETPALIDKVREYGVPWTYDAAEEECVIDTANDPGYGGTHLSADAEGITVYHAADGKGYVLASSQGDNTFAVYRRDSGNAYVGQFEIADGPATDSVQESDGAMVVNVPLGASFPKGLLVTHDGEAAPEDGDRDATNFKFVRWDAVASAFPTPLTVDTRSFDPRDTDDD</sequence>
<comment type="caution">
    <text evidence="3">The sequence shown here is derived from an EMBL/GenBank/DDBJ whole genome shotgun (WGS) entry which is preliminary data.</text>
</comment>
<dbReference type="PATRIC" id="fig|1716141.3.peg.4307"/>
<dbReference type="EMBL" id="LOHS01000088">
    <property type="protein sequence ID" value="OAH12747.1"/>
    <property type="molecule type" value="Genomic_DNA"/>
</dbReference>
<keyword evidence="4" id="KW-1185">Reference proteome</keyword>
<dbReference type="Gene3D" id="2.120.10.30">
    <property type="entry name" value="TolB, C-terminal domain"/>
    <property type="match status" value="1"/>
</dbReference>
<dbReference type="SUPFAM" id="SSF50956">
    <property type="entry name" value="Thermostable phytase (3-phytase)"/>
    <property type="match status" value="1"/>
</dbReference>
<organism evidence="3 4">
    <name type="scientific">Streptomyces jeddahensis</name>
    <dbReference type="NCBI Taxonomy" id="1716141"/>
    <lineage>
        <taxon>Bacteria</taxon>
        <taxon>Bacillati</taxon>
        <taxon>Actinomycetota</taxon>
        <taxon>Actinomycetes</taxon>
        <taxon>Kitasatosporales</taxon>
        <taxon>Streptomycetaceae</taxon>
        <taxon>Streptomyces</taxon>
    </lineage>
</organism>
<dbReference type="STRING" id="1716141.STSP_40930"/>
<dbReference type="OrthoDB" id="8696437at2"/>
<evidence type="ECO:0000313" key="4">
    <source>
        <dbReference type="Proteomes" id="UP000077381"/>
    </source>
</evidence>
<evidence type="ECO:0000313" key="3">
    <source>
        <dbReference type="EMBL" id="OAH12747.1"/>
    </source>
</evidence>
<gene>
    <name evidence="3" type="primary">phy</name>
    <name evidence="3" type="ORF">STSP_40930</name>
</gene>
<dbReference type="RefSeq" id="WP_078067335.1">
    <property type="nucleotide sequence ID" value="NZ_LOHS01000088.1"/>
</dbReference>
<protein>
    <submittedName>
        <fullName evidence="3">3-phytase</fullName>
        <ecNumber evidence="3">3.1.3.8</ecNumber>
    </submittedName>
</protein>
<dbReference type="AlphaFoldDB" id="A0A177HQN2"/>
<dbReference type="Pfam" id="PF02333">
    <property type="entry name" value="Phytase"/>
    <property type="match status" value="2"/>
</dbReference>